<protein>
    <submittedName>
        <fullName evidence="2">Uncharacterized protein</fullName>
    </submittedName>
</protein>
<feature type="compositionally biased region" description="Polar residues" evidence="1">
    <location>
        <begin position="90"/>
        <end position="105"/>
    </location>
</feature>
<feature type="compositionally biased region" description="Polar residues" evidence="1">
    <location>
        <begin position="51"/>
        <end position="67"/>
    </location>
</feature>
<sequence>MSSQRGSTSRGVQSESRARQTTKLRWEQVLQFLKLRKRSKARSRAEGPDVQQATRDTGAHQHQSNPTPATPETADVQTHSSTGRYAAVDSASNHNPEPSQATSRLRTPAHNLLTESWTSICHMGIAEARELDQFLNRIENGYHRERLTSLTAIGFNGHVEQASCAFFDGGSDDNTIEVSVMNRLGIPWTRIENSHVSLRPRMGLCQYDGRPIPVLGFGAIQWSFRNFPGFLFTTPVKVVGDGYGQEILFGHGFRRDLRNAINEVKDADENGPRRCHGILPFSFPR</sequence>
<comment type="caution">
    <text evidence="2">The sequence shown here is derived from an EMBL/GenBank/DDBJ whole genome shotgun (WGS) entry which is preliminary data.</text>
</comment>
<feature type="region of interest" description="Disordered" evidence="1">
    <location>
        <begin position="1"/>
        <end position="107"/>
    </location>
</feature>
<evidence type="ECO:0000313" key="3">
    <source>
        <dbReference type="Proteomes" id="UP001172681"/>
    </source>
</evidence>
<gene>
    <name evidence="2" type="ORF">H2204_001831</name>
</gene>
<keyword evidence="3" id="KW-1185">Reference proteome</keyword>
<dbReference type="Proteomes" id="UP001172681">
    <property type="component" value="Unassembled WGS sequence"/>
</dbReference>
<proteinExistence type="predicted"/>
<dbReference type="EMBL" id="JAPDRN010000007">
    <property type="protein sequence ID" value="KAJ9643686.1"/>
    <property type="molecule type" value="Genomic_DNA"/>
</dbReference>
<reference evidence="2" key="1">
    <citation type="submission" date="2022-10" db="EMBL/GenBank/DDBJ databases">
        <title>Culturing micro-colonial fungi from biological soil crusts in the Mojave desert and describing Neophaeococcomyces mojavensis, and introducing the new genera and species Taxawa tesnikishii.</title>
        <authorList>
            <person name="Kurbessoian T."/>
            <person name="Stajich J.E."/>
        </authorList>
    </citation>
    <scope>NUCLEOTIDE SEQUENCE</scope>
    <source>
        <strain evidence="2">TK_35</strain>
    </source>
</reference>
<evidence type="ECO:0000313" key="2">
    <source>
        <dbReference type="EMBL" id="KAJ9643686.1"/>
    </source>
</evidence>
<name>A0AA38YC11_9EURO</name>
<dbReference type="AlphaFoldDB" id="A0AA38YC11"/>
<accession>A0AA38YC11</accession>
<evidence type="ECO:0000256" key="1">
    <source>
        <dbReference type="SAM" id="MobiDB-lite"/>
    </source>
</evidence>
<feature type="compositionally biased region" description="Polar residues" evidence="1">
    <location>
        <begin position="1"/>
        <end position="23"/>
    </location>
</feature>
<organism evidence="2 3">
    <name type="scientific">Knufia peltigerae</name>
    <dbReference type="NCBI Taxonomy" id="1002370"/>
    <lineage>
        <taxon>Eukaryota</taxon>
        <taxon>Fungi</taxon>
        <taxon>Dikarya</taxon>
        <taxon>Ascomycota</taxon>
        <taxon>Pezizomycotina</taxon>
        <taxon>Eurotiomycetes</taxon>
        <taxon>Chaetothyriomycetidae</taxon>
        <taxon>Chaetothyriales</taxon>
        <taxon>Trichomeriaceae</taxon>
        <taxon>Knufia</taxon>
    </lineage>
</organism>